<evidence type="ECO:0000313" key="10">
    <source>
        <dbReference type="Proteomes" id="UP000712600"/>
    </source>
</evidence>
<accession>A0A8S9QV94</accession>
<gene>
    <name evidence="9" type="ORF">F2Q69_00016714</name>
</gene>
<feature type="transmembrane region" description="Helical" evidence="8">
    <location>
        <begin position="106"/>
        <end position="130"/>
    </location>
</feature>
<protein>
    <recommendedName>
        <fullName evidence="11">Equilibrative nucleotide transporter 1</fullName>
    </recommendedName>
</protein>
<dbReference type="AlphaFoldDB" id="A0A8S9QV94"/>
<evidence type="ECO:0000256" key="2">
    <source>
        <dbReference type="ARBA" id="ARBA00007965"/>
    </source>
</evidence>
<dbReference type="PANTHER" id="PTHR10332:SF10">
    <property type="entry name" value="EQUILIBRATIVE NUCLEOSIDE TRANSPORTER 4"/>
    <property type="match status" value="1"/>
</dbReference>
<comment type="similarity">
    <text evidence="2">Belongs to the SLC29A/ENT transporter (TC 2.A.57) family.</text>
</comment>
<feature type="transmembrane region" description="Helical" evidence="8">
    <location>
        <begin position="42"/>
        <end position="66"/>
    </location>
</feature>
<evidence type="ECO:0000313" key="9">
    <source>
        <dbReference type="EMBL" id="KAF3553105.1"/>
    </source>
</evidence>
<comment type="caution">
    <text evidence="9">The sequence shown here is derived from an EMBL/GenBank/DDBJ whole genome shotgun (WGS) entry which is preliminary data.</text>
</comment>
<evidence type="ECO:0000256" key="8">
    <source>
        <dbReference type="SAM" id="Phobius"/>
    </source>
</evidence>
<dbReference type="Pfam" id="PF01733">
    <property type="entry name" value="Nucleoside_tran"/>
    <property type="match status" value="1"/>
</dbReference>
<evidence type="ECO:0000256" key="6">
    <source>
        <dbReference type="ARBA" id="ARBA00023136"/>
    </source>
</evidence>
<evidence type="ECO:0000256" key="4">
    <source>
        <dbReference type="ARBA" id="ARBA00022692"/>
    </source>
</evidence>
<dbReference type="GO" id="GO:0005886">
    <property type="term" value="C:plasma membrane"/>
    <property type="evidence" value="ECO:0007669"/>
    <property type="project" value="TreeGrafter"/>
</dbReference>
<evidence type="ECO:0000256" key="3">
    <source>
        <dbReference type="ARBA" id="ARBA00022448"/>
    </source>
</evidence>
<organism evidence="9 10">
    <name type="scientific">Brassica cretica</name>
    <name type="common">Mustard</name>
    <dbReference type="NCBI Taxonomy" id="69181"/>
    <lineage>
        <taxon>Eukaryota</taxon>
        <taxon>Viridiplantae</taxon>
        <taxon>Streptophyta</taxon>
        <taxon>Embryophyta</taxon>
        <taxon>Tracheophyta</taxon>
        <taxon>Spermatophyta</taxon>
        <taxon>Magnoliopsida</taxon>
        <taxon>eudicotyledons</taxon>
        <taxon>Gunneridae</taxon>
        <taxon>Pentapetalae</taxon>
        <taxon>rosids</taxon>
        <taxon>malvids</taxon>
        <taxon>Brassicales</taxon>
        <taxon>Brassicaceae</taxon>
        <taxon>Brassiceae</taxon>
        <taxon>Brassica</taxon>
    </lineage>
</organism>
<dbReference type="Proteomes" id="UP000712600">
    <property type="component" value="Unassembled WGS sequence"/>
</dbReference>
<dbReference type="PANTHER" id="PTHR10332">
    <property type="entry name" value="EQUILIBRATIVE NUCLEOSIDE TRANSPORTER"/>
    <property type="match status" value="1"/>
</dbReference>
<dbReference type="GO" id="GO:0005337">
    <property type="term" value="F:nucleoside transmembrane transporter activity"/>
    <property type="evidence" value="ECO:0007669"/>
    <property type="project" value="InterPro"/>
</dbReference>
<name>A0A8S9QV94_BRACR</name>
<evidence type="ECO:0000256" key="1">
    <source>
        <dbReference type="ARBA" id="ARBA00004141"/>
    </source>
</evidence>
<evidence type="ECO:0000256" key="5">
    <source>
        <dbReference type="ARBA" id="ARBA00022989"/>
    </source>
</evidence>
<dbReference type="EMBL" id="QGKX02000996">
    <property type="protein sequence ID" value="KAF3553105.1"/>
    <property type="molecule type" value="Genomic_DNA"/>
</dbReference>
<keyword evidence="3" id="KW-0813">Transport</keyword>
<evidence type="ECO:0008006" key="11">
    <source>
        <dbReference type="Google" id="ProtNLM"/>
    </source>
</evidence>
<feature type="transmembrane region" description="Helical" evidence="8">
    <location>
        <begin position="78"/>
        <end position="100"/>
    </location>
</feature>
<comment type="subcellular location">
    <subcellularLocation>
        <location evidence="1">Membrane</location>
        <topology evidence="1">Multi-pass membrane protein</topology>
    </subcellularLocation>
</comment>
<keyword evidence="5 8" id="KW-1133">Transmembrane helix</keyword>
<evidence type="ECO:0000256" key="7">
    <source>
        <dbReference type="SAM" id="MobiDB-lite"/>
    </source>
</evidence>
<reference evidence="9" key="1">
    <citation type="submission" date="2019-12" db="EMBL/GenBank/DDBJ databases">
        <title>Genome sequencing and annotation of Brassica cretica.</title>
        <authorList>
            <person name="Studholme D.J."/>
            <person name="Sarris P."/>
        </authorList>
    </citation>
    <scope>NUCLEOTIDE SEQUENCE</scope>
    <source>
        <strain evidence="9">PFS-109/04</strain>
        <tissue evidence="9">Leaf</tissue>
    </source>
</reference>
<proteinExistence type="inferred from homology"/>
<sequence length="236" mass="25035">MGSAGKPADDISTDPESGPETSLLHGGGSTPKSPPDSFHLAYIIYFTLGVGFLLPWNAFITAVDYFSYLYPSTAVDRIFAVVYMLVGLFCLLVIIVFYAHKSLASFRINLGLVLFAISLLVIPVLDLVYVKGRVGLYVGFDITSVAVGLSGVADALMQGGLIGVAGEMPERYTQAVIAGTAGSVGIASGSDANGKLCCLERELSWIKMELSSSRIRNALGLELIRWIRAGTDAGTD</sequence>
<feature type="region of interest" description="Disordered" evidence="7">
    <location>
        <begin position="1"/>
        <end position="30"/>
    </location>
</feature>
<keyword evidence="4 8" id="KW-0812">Transmembrane</keyword>
<dbReference type="Gene3D" id="1.10.287.70">
    <property type="match status" value="1"/>
</dbReference>
<dbReference type="InterPro" id="IPR002259">
    <property type="entry name" value="Eqnu_transpt"/>
</dbReference>
<keyword evidence="6 8" id="KW-0472">Membrane</keyword>